<accession>A0ABQ8UP70</accession>
<comment type="subcellular location">
    <subcellularLocation>
        <location evidence="1">Nucleus</location>
    </subcellularLocation>
</comment>
<dbReference type="PROSITE" id="PS50162">
    <property type="entry name" value="RECA_2"/>
    <property type="match status" value="1"/>
</dbReference>
<comment type="caution">
    <text evidence="4">The sequence shown here is derived from an EMBL/GenBank/DDBJ whole genome shotgun (WGS) entry which is preliminary data.</text>
</comment>
<evidence type="ECO:0000313" key="5">
    <source>
        <dbReference type="Proteomes" id="UP001141327"/>
    </source>
</evidence>
<dbReference type="InterPro" id="IPR013632">
    <property type="entry name" value="Rad51_C"/>
</dbReference>
<feature type="domain" description="RecA family profile 1" evidence="3">
    <location>
        <begin position="75"/>
        <end position="233"/>
    </location>
</feature>
<keyword evidence="2" id="KW-0539">Nucleus</keyword>
<dbReference type="Pfam" id="PF08423">
    <property type="entry name" value="Rad51"/>
    <property type="match status" value="1"/>
</dbReference>
<organism evidence="4 5">
    <name type="scientific">Paratrimastix pyriformis</name>
    <dbReference type="NCBI Taxonomy" id="342808"/>
    <lineage>
        <taxon>Eukaryota</taxon>
        <taxon>Metamonada</taxon>
        <taxon>Preaxostyla</taxon>
        <taxon>Paratrimastigidae</taxon>
        <taxon>Paratrimastix</taxon>
    </lineage>
</organism>
<dbReference type="Proteomes" id="UP001141327">
    <property type="component" value="Unassembled WGS sequence"/>
</dbReference>
<dbReference type="SUPFAM" id="SSF52540">
    <property type="entry name" value="P-loop containing nucleoside triphosphate hydrolases"/>
    <property type="match status" value="1"/>
</dbReference>
<dbReference type="EMBL" id="JAPMOS010000028">
    <property type="protein sequence ID" value="KAJ4458520.1"/>
    <property type="molecule type" value="Genomic_DNA"/>
</dbReference>
<dbReference type="InterPro" id="IPR027417">
    <property type="entry name" value="P-loop_NTPase"/>
</dbReference>
<keyword evidence="5" id="KW-1185">Reference proteome</keyword>
<dbReference type="PANTHER" id="PTHR46457">
    <property type="entry name" value="DNA REPAIR PROTEIN RAD51 HOMOLOG 4"/>
    <property type="match status" value="1"/>
</dbReference>
<name>A0ABQ8UP70_9EUKA</name>
<evidence type="ECO:0000256" key="2">
    <source>
        <dbReference type="ARBA" id="ARBA00023242"/>
    </source>
</evidence>
<sequence>MLLSLIDGFQPELLASCANLGLYSVEQFLLLDGSNSEILSKLSLSIEALRNLQGELAPLLAQVADASDLCHKVSVTPVISTGVSALDDLLGGGFATSEVTELVGPPASGKTQILLSAMLCLLRGDPSATVAYISPTMLPLPRLRGLLRGPEEIQLLRRVLSFQAVDHSEVLESLQIVAAKAEPCRLVCVESIGGVLASCLEGESGYVILSRIATALRRVAQACQASVLITNHTIERDGELRPALGVLHQGTPSVQIMLFHDPAPMEGENLKMALLTKSPRQPIFKRAIFPL</sequence>
<evidence type="ECO:0000256" key="1">
    <source>
        <dbReference type="ARBA" id="ARBA00004123"/>
    </source>
</evidence>
<evidence type="ECO:0000313" key="4">
    <source>
        <dbReference type="EMBL" id="KAJ4458520.1"/>
    </source>
</evidence>
<proteinExistence type="predicted"/>
<dbReference type="PANTHER" id="PTHR46457:SF1">
    <property type="entry name" value="DNA REPAIR PROTEIN RAD51 HOMOLOG 4"/>
    <property type="match status" value="1"/>
</dbReference>
<evidence type="ECO:0000259" key="3">
    <source>
        <dbReference type="PROSITE" id="PS50162"/>
    </source>
</evidence>
<dbReference type="InterPro" id="IPR020588">
    <property type="entry name" value="RecA_ATP-bd"/>
</dbReference>
<protein>
    <submittedName>
        <fullName evidence="4">DNA repair protein RAD51 4</fullName>
    </submittedName>
</protein>
<gene>
    <name evidence="4" type="ORF">PAPYR_5717</name>
</gene>
<dbReference type="Gene3D" id="3.40.50.300">
    <property type="entry name" value="P-loop containing nucleotide triphosphate hydrolases"/>
    <property type="match status" value="1"/>
</dbReference>
<reference evidence="4" key="1">
    <citation type="journal article" date="2022" name="bioRxiv">
        <title>Genomics of Preaxostyla Flagellates Illuminates Evolutionary Transitions and the Path Towards Mitochondrial Loss.</title>
        <authorList>
            <person name="Novak L.V.F."/>
            <person name="Treitli S.C."/>
            <person name="Pyrih J."/>
            <person name="Halakuc P."/>
            <person name="Pipaliya S.V."/>
            <person name="Vacek V."/>
            <person name="Brzon O."/>
            <person name="Soukal P."/>
            <person name="Eme L."/>
            <person name="Dacks J.B."/>
            <person name="Karnkowska A."/>
            <person name="Elias M."/>
            <person name="Hampl V."/>
        </authorList>
    </citation>
    <scope>NUCLEOTIDE SEQUENCE</scope>
    <source>
        <strain evidence="4">RCP-MX</strain>
    </source>
</reference>
<dbReference type="InterPro" id="IPR051988">
    <property type="entry name" value="HRR_RAD51_Paralog"/>
</dbReference>